<sequence length="824" mass="90600">MFTGMRTESRGGSGVLDAAALRQQRRLKQAIQFLHKDSADLLPLDGLKKLGTSKQGQPHHILQKRLLEAKLSQGRMNMCGVTQNSGGVLLSCTQFSSHGDEEDKEEDFIYVPCKCLGQQANVLIDTGCKLNLMSSQTVERFGLKELVEENKMETDGFPFQRKLCIDGHIKELSLTIGERRIMCSFAIVGEQPLQWPCRRLTHSDVSPWKPTSTVRQGCRQQLTVNNIKTAVMTSRQMEASEAALIPLFLGKQRCNITFVVDSSENMRAALGSVKRLLIQTLLTKASLRDSLFNIMTFSAKLTCWSHHMLPCAPDTVYMALSWIHSISCSPGRDLLAALSMALTDPSCHAVHMLFTGLPDHPEATLTALPALAAGRPVDIFYLLDSGGQLDNSTRDYLQCLAQATKGSCYVIPVSLNGVLGKVIPVCLANQTSLSPLKCCCPSTSVLIPHTVSSPLLRCSLGNPLRPVTSCIPGQTLQSPEFFTGCRVLARREVDGLYYMGTVIQQVQGHGGVWVVEFDHPGSVGLGLDSSWRQMVCSLDMVNHTRAHTRCLIPGDTVLSPWEPDLRRYGPGRVMAATERRDGLGVDGVRCLRVMMWNSCVSLVPGSLVLPIPASQHDRIMRELQIRTSGSSCCSSWLCARSSSCPPQMFCRDLCQSSSNCCPVTNHQPSMFPPSCRSSNGGMNGFERAEQHKDVRKSEPEVPSSSSSSSSLSDDDITAMLHPAVKLRSKERRPPWRYWRRTGSEPQHRQPGSAVTRRMSQPARFSFPVPQISASPNHSSMFQSLPGAKGRRANIRDVFGMTNFKPRPPEGLRPFSGSKAATVST</sequence>
<gene>
    <name evidence="1" type="ORF">E3U43_005276</name>
</gene>
<comment type="caution">
    <text evidence="1">The sequence shown here is derived from an EMBL/GenBank/DDBJ whole genome shotgun (WGS) entry which is preliminary data.</text>
</comment>
<dbReference type="Proteomes" id="UP000793456">
    <property type="component" value="Chromosome XX"/>
</dbReference>
<protein>
    <submittedName>
        <fullName evidence="1">Uncharacterized protein</fullName>
    </submittedName>
</protein>
<name>A0ACD3QFP3_LARCR</name>
<proteinExistence type="predicted"/>
<dbReference type="EMBL" id="CM011693">
    <property type="protein sequence ID" value="TMS06026.1"/>
    <property type="molecule type" value="Genomic_DNA"/>
</dbReference>
<evidence type="ECO:0000313" key="1">
    <source>
        <dbReference type="EMBL" id="TMS06026.1"/>
    </source>
</evidence>
<accession>A0ACD3QFP3</accession>
<reference evidence="1" key="1">
    <citation type="submission" date="2018-11" db="EMBL/GenBank/DDBJ databases">
        <title>The sequence and de novo assembly of Larimichthys crocea genome using PacBio and Hi-C technologies.</title>
        <authorList>
            <person name="Xu P."/>
            <person name="Chen B."/>
            <person name="Zhou Z."/>
            <person name="Ke Q."/>
            <person name="Wu Y."/>
            <person name="Bai H."/>
            <person name="Pu F."/>
        </authorList>
    </citation>
    <scope>NUCLEOTIDE SEQUENCE</scope>
    <source>
        <tissue evidence="1">Muscle</tissue>
    </source>
</reference>
<organism evidence="1 2">
    <name type="scientific">Larimichthys crocea</name>
    <name type="common">Large yellow croaker</name>
    <name type="synonym">Pseudosciaena crocea</name>
    <dbReference type="NCBI Taxonomy" id="215358"/>
    <lineage>
        <taxon>Eukaryota</taxon>
        <taxon>Metazoa</taxon>
        <taxon>Chordata</taxon>
        <taxon>Craniata</taxon>
        <taxon>Vertebrata</taxon>
        <taxon>Euteleostomi</taxon>
        <taxon>Actinopterygii</taxon>
        <taxon>Neopterygii</taxon>
        <taxon>Teleostei</taxon>
        <taxon>Neoteleostei</taxon>
        <taxon>Acanthomorphata</taxon>
        <taxon>Eupercaria</taxon>
        <taxon>Sciaenidae</taxon>
        <taxon>Larimichthys</taxon>
    </lineage>
</organism>
<keyword evidence="2" id="KW-1185">Reference proteome</keyword>
<evidence type="ECO:0000313" key="2">
    <source>
        <dbReference type="Proteomes" id="UP000793456"/>
    </source>
</evidence>